<evidence type="ECO:0000256" key="5">
    <source>
        <dbReference type="ARBA" id="ARBA00023274"/>
    </source>
</evidence>
<dbReference type="AlphaFoldDB" id="A0A812C1F5"/>
<keyword evidence="4 7" id="KW-0539">Nucleus</keyword>
<dbReference type="GO" id="GO:0005732">
    <property type="term" value="C:sno(s)RNA-containing ribonucleoprotein complex"/>
    <property type="evidence" value="ECO:0007669"/>
    <property type="project" value="UniProtKB-UniRule"/>
</dbReference>
<feature type="region of interest" description="Disordered" evidence="8">
    <location>
        <begin position="239"/>
        <end position="312"/>
    </location>
</feature>
<gene>
    <name evidence="9" type="ORF">SPHA_28063</name>
</gene>
<dbReference type="PANTHER" id="PTHR17039">
    <property type="entry name" value="U3 SMALL NUCLEOLAR RIBONUCLEOPROTEIN PROTEIN MPP10"/>
    <property type="match status" value="1"/>
</dbReference>
<evidence type="ECO:0000313" key="9">
    <source>
        <dbReference type="EMBL" id="CAE1252641.1"/>
    </source>
</evidence>
<evidence type="ECO:0000256" key="1">
    <source>
        <dbReference type="ARBA" id="ARBA00004604"/>
    </source>
</evidence>
<dbReference type="PIRSF" id="PIRSF017300">
    <property type="entry name" value="snoRNP_Mpp10"/>
    <property type="match status" value="1"/>
</dbReference>
<feature type="region of interest" description="Disordered" evidence="8">
    <location>
        <begin position="156"/>
        <end position="213"/>
    </location>
</feature>
<feature type="compositionally biased region" description="Basic and acidic residues" evidence="8">
    <location>
        <begin position="266"/>
        <end position="296"/>
    </location>
</feature>
<keyword evidence="10" id="KW-1185">Reference proteome</keyword>
<feature type="compositionally biased region" description="Acidic residues" evidence="8">
    <location>
        <begin position="159"/>
        <end position="168"/>
    </location>
</feature>
<feature type="compositionally biased region" description="Basic residues" evidence="8">
    <location>
        <begin position="201"/>
        <end position="212"/>
    </location>
</feature>
<feature type="region of interest" description="Disordered" evidence="8">
    <location>
        <begin position="610"/>
        <end position="633"/>
    </location>
</feature>
<evidence type="ECO:0000256" key="6">
    <source>
        <dbReference type="ARBA" id="ARBA00029455"/>
    </source>
</evidence>
<dbReference type="OrthoDB" id="445326at2759"/>
<protein>
    <recommendedName>
        <fullName evidence="7">U3 small nucleolar ribonucleoprotein protein MPP10</fullName>
    </recommendedName>
</protein>
<accession>A0A812C1F5</accession>
<comment type="caution">
    <text evidence="9">The sequence shown here is derived from an EMBL/GenBank/DDBJ whole genome shotgun (WGS) entry which is preliminary data.</text>
</comment>
<dbReference type="Pfam" id="PF04006">
    <property type="entry name" value="Mpp10"/>
    <property type="match status" value="1"/>
</dbReference>
<feature type="compositionally biased region" description="Polar residues" evidence="8">
    <location>
        <begin position="622"/>
        <end position="633"/>
    </location>
</feature>
<keyword evidence="2 7" id="KW-0690">Ribosome biogenesis</keyword>
<comment type="subcellular location">
    <subcellularLocation>
        <location evidence="1 7">Nucleus</location>
        <location evidence="1 7">Nucleolus</location>
    </subcellularLocation>
</comment>
<comment type="function">
    <text evidence="7">Involved in nucleolar processing of pre-18S ribosomal RNA.</text>
</comment>
<evidence type="ECO:0000256" key="3">
    <source>
        <dbReference type="ARBA" id="ARBA00022552"/>
    </source>
</evidence>
<comment type="similarity">
    <text evidence="6 7">Belongs to the MPP10 family.</text>
</comment>
<feature type="compositionally biased region" description="Basic and acidic residues" evidence="8">
    <location>
        <begin position="169"/>
        <end position="185"/>
    </location>
</feature>
<proteinExistence type="inferred from homology"/>
<dbReference type="Proteomes" id="UP000597762">
    <property type="component" value="Unassembled WGS sequence"/>
</dbReference>
<feature type="compositionally biased region" description="Acidic residues" evidence="8">
    <location>
        <begin position="111"/>
        <end position="134"/>
    </location>
</feature>
<evidence type="ECO:0000256" key="4">
    <source>
        <dbReference type="ARBA" id="ARBA00023242"/>
    </source>
</evidence>
<feature type="compositionally biased region" description="Acidic residues" evidence="8">
    <location>
        <begin position="186"/>
        <end position="195"/>
    </location>
</feature>
<dbReference type="GO" id="GO:0006364">
    <property type="term" value="P:rRNA processing"/>
    <property type="evidence" value="ECO:0007669"/>
    <property type="project" value="UniProtKB-KW"/>
</dbReference>
<keyword evidence="3 7" id="KW-0698">rRNA processing</keyword>
<sequence length="633" mass="72735">MCLSNTLSVLSNLTRNLEQFLEVHEKNAESLKRATKDLYDFTYKKLPVKNSLSELVIDHFDNEQIWQELELYNTGVIGELIKDLSHLLARKEKISFKTTASVASSQKKNLEEDEGEEDERGKDEGEENEEESDEELKKIKSRLKMFDKIANRNNITSDLDSDFDADSDDLAKEFHEENDMLHGGETEEEEEDNELEEKVRSKDKKSAKKKASKPTIVDDKFFKLSEMDMFLKQQDALELKKSKHQAETDEEDEDIDMFEDMESDKEENVDKLKFDDFFRGPDDELPSKRVRFNDNIEKEEDNQSNSGDYVTLPVSKKKSKLFDNDSEEESDGEAISDIIEEPGDKSTFELRQERLQKKISQLEKANVADKSWQLSGEIGASARPENSLLEEHVQFDSTLKLAPEITEDTTKTLEDLIIQRIKDQAWDDVERKVKTADAAYEYKKPTMLDQEKSKLSLGEIYEKEYQKQEETQEDTQNKDNPEHEEIKKMMNSLFMKLDALSNFHFTPKISIPDVKIVANLPSITVEEVAPVGVSENQLAAPKELLEPLKNTLKGKTERNSVKTSKNKALRKLEKQSRSSKKVTVIKANVKKGKTSSADFFNQLQNEVTHEIKKKKQDKKKTNASGISSVQLKL</sequence>
<evidence type="ECO:0000256" key="8">
    <source>
        <dbReference type="SAM" id="MobiDB-lite"/>
    </source>
</evidence>
<dbReference type="PANTHER" id="PTHR17039:SF0">
    <property type="entry name" value="U3 SMALL NUCLEOLAR RIBONUCLEOPROTEIN PROTEIN MPP10"/>
    <property type="match status" value="1"/>
</dbReference>
<dbReference type="GO" id="GO:0032040">
    <property type="term" value="C:small-subunit processome"/>
    <property type="evidence" value="ECO:0007669"/>
    <property type="project" value="TreeGrafter"/>
</dbReference>
<name>A0A812C1F5_ACAPH</name>
<dbReference type="GO" id="GO:0034457">
    <property type="term" value="C:Mpp10 complex"/>
    <property type="evidence" value="ECO:0007669"/>
    <property type="project" value="UniProtKB-UniRule"/>
</dbReference>
<evidence type="ECO:0000313" key="10">
    <source>
        <dbReference type="Proteomes" id="UP000597762"/>
    </source>
</evidence>
<feature type="region of interest" description="Disordered" evidence="8">
    <location>
        <begin position="101"/>
        <end position="136"/>
    </location>
</feature>
<keyword evidence="5 7" id="KW-0687">Ribonucleoprotein</keyword>
<evidence type="ECO:0000256" key="7">
    <source>
        <dbReference type="PIRNR" id="PIRNR017300"/>
    </source>
</evidence>
<feature type="compositionally biased region" description="Acidic residues" evidence="8">
    <location>
        <begin position="248"/>
        <end position="265"/>
    </location>
</feature>
<organism evidence="9 10">
    <name type="scientific">Acanthosepion pharaonis</name>
    <name type="common">Pharaoh cuttlefish</name>
    <name type="synonym">Sepia pharaonis</name>
    <dbReference type="NCBI Taxonomy" id="158019"/>
    <lineage>
        <taxon>Eukaryota</taxon>
        <taxon>Metazoa</taxon>
        <taxon>Spiralia</taxon>
        <taxon>Lophotrochozoa</taxon>
        <taxon>Mollusca</taxon>
        <taxon>Cephalopoda</taxon>
        <taxon>Coleoidea</taxon>
        <taxon>Decapodiformes</taxon>
        <taxon>Sepiida</taxon>
        <taxon>Sepiina</taxon>
        <taxon>Sepiidae</taxon>
        <taxon>Acanthosepion</taxon>
    </lineage>
</organism>
<evidence type="ECO:0000256" key="2">
    <source>
        <dbReference type="ARBA" id="ARBA00022517"/>
    </source>
</evidence>
<feature type="region of interest" description="Disordered" evidence="8">
    <location>
        <begin position="550"/>
        <end position="580"/>
    </location>
</feature>
<reference evidence="9" key="1">
    <citation type="submission" date="2021-01" db="EMBL/GenBank/DDBJ databases">
        <authorList>
            <person name="Li R."/>
            <person name="Bekaert M."/>
        </authorList>
    </citation>
    <scope>NUCLEOTIDE SEQUENCE</scope>
    <source>
        <strain evidence="9">Farmed</strain>
    </source>
</reference>
<dbReference type="InterPro" id="IPR012173">
    <property type="entry name" value="Mpp10"/>
</dbReference>
<dbReference type="EMBL" id="CAHIKZ030001105">
    <property type="protein sequence ID" value="CAE1252641.1"/>
    <property type="molecule type" value="Genomic_DNA"/>
</dbReference>